<feature type="compositionally biased region" description="Basic and acidic residues" evidence="2">
    <location>
        <begin position="229"/>
        <end position="238"/>
    </location>
</feature>
<dbReference type="GO" id="GO:0015031">
    <property type="term" value="P:protein transport"/>
    <property type="evidence" value="ECO:0007669"/>
    <property type="project" value="InterPro"/>
</dbReference>
<evidence type="ECO:0000256" key="1">
    <source>
        <dbReference type="ARBA" id="ARBA00005536"/>
    </source>
</evidence>
<dbReference type="PANTHER" id="PTHR12161:SF78">
    <property type="entry name" value="IST1P"/>
    <property type="match status" value="1"/>
</dbReference>
<evidence type="ECO:0000313" key="3">
    <source>
        <dbReference type="EMBL" id="ESQ50480.1"/>
    </source>
</evidence>
<dbReference type="Proteomes" id="UP000030689">
    <property type="component" value="Unassembled WGS sequence"/>
</dbReference>
<dbReference type="OMA" id="KAMHVHP"/>
<feature type="compositionally biased region" description="Polar residues" evidence="2">
    <location>
        <begin position="211"/>
        <end position="223"/>
    </location>
</feature>
<name>V4LJ04_EUTSA</name>
<organism evidence="3 4">
    <name type="scientific">Eutrema salsugineum</name>
    <name type="common">Saltwater cress</name>
    <name type="synonym">Sisymbrium salsugineum</name>
    <dbReference type="NCBI Taxonomy" id="72664"/>
    <lineage>
        <taxon>Eukaryota</taxon>
        <taxon>Viridiplantae</taxon>
        <taxon>Streptophyta</taxon>
        <taxon>Embryophyta</taxon>
        <taxon>Tracheophyta</taxon>
        <taxon>Spermatophyta</taxon>
        <taxon>Magnoliopsida</taxon>
        <taxon>eudicotyledons</taxon>
        <taxon>Gunneridae</taxon>
        <taxon>Pentapetalae</taxon>
        <taxon>rosids</taxon>
        <taxon>malvids</taxon>
        <taxon>Brassicales</taxon>
        <taxon>Brassicaceae</taxon>
        <taxon>Eutremeae</taxon>
        <taxon>Eutrema</taxon>
    </lineage>
</organism>
<feature type="region of interest" description="Disordered" evidence="2">
    <location>
        <begin position="199"/>
        <end position="255"/>
    </location>
</feature>
<accession>V4LJ04</accession>
<comment type="similarity">
    <text evidence="1">Belongs to the IST1 family.</text>
</comment>
<dbReference type="KEGG" id="eus:EUTSA_v10002252mg"/>
<evidence type="ECO:0000313" key="4">
    <source>
        <dbReference type="Proteomes" id="UP000030689"/>
    </source>
</evidence>
<dbReference type="InterPro" id="IPR005061">
    <property type="entry name" value="Ist1"/>
</dbReference>
<sequence>MFGFLLGWRKASKCKRVVKQLQCRLKLLKTKKYAISSNLRHDIAQLLRIGERNRALHRAQHLFLDENLMSLYHLLLQFSDFILLHLSYIRRHRELSDGINEAVSTLVFASARCGDLPELRTLRLLFGKRYGQPFVATALHLLPGNRVNPQVTEKLSIVSVSEDAKSKLLAEIAAEYGLRHEVLALQYTPEFHKQVIESREPEEEQEVVTGSDLTSAQTCPSQEAESEAEEYKFTLRDADVEEKQEESRRSKASRDQRKVCNEDDFIEEEVVEKDQRVLFRFKETEEERRERKRSSRRSISASSSPIAKDVECWRYYYKGRRSYQKKECGQCYHIVYNVFSMWSDQKEEEEGERGLKEAKHVHPKLPHHDQIAAHFTALRSQQQQMPGP</sequence>
<evidence type="ECO:0000256" key="2">
    <source>
        <dbReference type="SAM" id="MobiDB-lite"/>
    </source>
</evidence>
<dbReference type="Gene3D" id="1.20.1260.60">
    <property type="entry name" value="Vacuolar protein sorting-associated protein Ist1"/>
    <property type="match status" value="1"/>
</dbReference>
<dbReference type="Pfam" id="PF03398">
    <property type="entry name" value="Ist1"/>
    <property type="match status" value="1"/>
</dbReference>
<reference evidence="3 4" key="1">
    <citation type="journal article" date="2013" name="Front. Plant Sci.">
        <title>The Reference Genome of the Halophytic Plant Eutrema salsugineum.</title>
        <authorList>
            <person name="Yang R."/>
            <person name="Jarvis D.E."/>
            <person name="Chen H."/>
            <person name="Beilstein M.A."/>
            <person name="Grimwood J."/>
            <person name="Jenkins J."/>
            <person name="Shu S."/>
            <person name="Prochnik S."/>
            <person name="Xin M."/>
            <person name="Ma C."/>
            <person name="Schmutz J."/>
            <person name="Wing R.A."/>
            <person name="Mitchell-Olds T."/>
            <person name="Schumaker K.S."/>
            <person name="Wang X."/>
        </authorList>
    </citation>
    <scope>NUCLEOTIDE SEQUENCE [LARGE SCALE GENOMIC DNA]</scope>
</reference>
<gene>
    <name evidence="3" type="ORF">EUTSA_v10002252mg</name>
</gene>
<protein>
    <submittedName>
        <fullName evidence="3">Uncharacterized protein</fullName>
    </submittedName>
</protein>
<dbReference type="OrthoDB" id="29853at2759"/>
<proteinExistence type="inferred from homology"/>
<keyword evidence="4" id="KW-1185">Reference proteome</keyword>
<dbReference type="eggNOG" id="KOG2027">
    <property type="taxonomic scope" value="Eukaryota"/>
</dbReference>
<feature type="compositionally biased region" description="Basic and acidic residues" evidence="2">
    <location>
        <begin position="245"/>
        <end position="255"/>
    </location>
</feature>
<dbReference type="EMBL" id="KI517398">
    <property type="protein sequence ID" value="ESQ50480.1"/>
    <property type="molecule type" value="Genomic_DNA"/>
</dbReference>
<dbReference type="InterPro" id="IPR042277">
    <property type="entry name" value="IST1-like"/>
</dbReference>
<dbReference type="AlphaFoldDB" id="V4LJ04"/>
<dbReference type="STRING" id="72664.V4LJ04"/>
<dbReference type="FunFam" id="1.20.1260.60:FF:000002">
    <property type="entry name" value="Vacuolar protein sorting-associated protein IST1"/>
    <property type="match status" value="1"/>
</dbReference>
<dbReference type="PANTHER" id="PTHR12161">
    <property type="entry name" value="IST1 FAMILY MEMBER"/>
    <property type="match status" value="1"/>
</dbReference>
<dbReference type="Gramene" id="ESQ50480">
    <property type="protein sequence ID" value="ESQ50480"/>
    <property type="gene ID" value="EUTSA_v10002252mg"/>
</dbReference>